<name>A0ABD1YS06_9MARC</name>
<accession>A0ABD1YS06</accession>
<sequence length="86" mass="9280">MGGGDFVVLPCALVSKALNCVFISHSERRAGIELSSWVLPCSKSIGVGLLLGVGKLTLEDIAAYFKEYFDKKCHPSLLCIVGRTFC</sequence>
<organism evidence="1 2">
    <name type="scientific">Riccia fluitans</name>
    <dbReference type="NCBI Taxonomy" id="41844"/>
    <lineage>
        <taxon>Eukaryota</taxon>
        <taxon>Viridiplantae</taxon>
        <taxon>Streptophyta</taxon>
        <taxon>Embryophyta</taxon>
        <taxon>Marchantiophyta</taxon>
        <taxon>Marchantiopsida</taxon>
        <taxon>Marchantiidae</taxon>
        <taxon>Marchantiales</taxon>
        <taxon>Ricciaceae</taxon>
        <taxon>Riccia</taxon>
    </lineage>
</organism>
<comment type="caution">
    <text evidence="1">The sequence shown here is derived from an EMBL/GenBank/DDBJ whole genome shotgun (WGS) entry which is preliminary data.</text>
</comment>
<dbReference type="InterPro" id="IPR037177">
    <property type="entry name" value="DLC_sf"/>
</dbReference>
<dbReference type="AlphaFoldDB" id="A0ABD1YS06"/>
<evidence type="ECO:0000313" key="1">
    <source>
        <dbReference type="EMBL" id="KAL2633557.1"/>
    </source>
</evidence>
<reference evidence="1 2" key="1">
    <citation type="submission" date="2024-09" db="EMBL/GenBank/DDBJ databases">
        <title>Chromosome-scale assembly of Riccia fluitans.</title>
        <authorList>
            <person name="Paukszto L."/>
            <person name="Sawicki J."/>
            <person name="Karawczyk K."/>
            <person name="Piernik-Szablinska J."/>
            <person name="Szczecinska M."/>
            <person name="Mazdziarz M."/>
        </authorList>
    </citation>
    <scope>NUCLEOTIDE SEQUENCE [LARGE SCALE GENOMIC DNA]</scope>
    <source>
        <strain evidence="1">Rf_01</strain>
        <tissue evidence="1">Aerial parts of the thallus</tissue>
    </source>
</reference>
<dbReference type="Proteomes" id="UP001605036">
    <property type="component" value="Unassembled WGS sequence"/>
</dbReference>
<proteinExistence type="predicted"/>
<protein>
    <submittedName>
        <fullName evidence="1">Uncharacterized protein</fullName>
    </submittedName>
</protein>
<keyword evidence="2" id="KW-1185">Reference proteome</keyword>
<gene>
    <name evidence="1" type="ORF">R1flu_005036</name>
</gene>
<dbReference type="EMBL" id="JBHFFA010000003">
    <property type="protein sequence ID" value="KAL2633557.1"/>
    <property type="molecule type" value="Genomic_DNA"/>
</dbReference>
<dbReference type="SUPFAM" id="SSF54648">
    <property type="entry name" value="DLC"/>
    <property type="match status" value="1"/>
</dbReference>
<evidence type="ECO:0000313" key="2">
    <source>
        <dbReference type="Proteomes" id="UP001605036"/>
    </source>
</evidence>